<dbReference type="PANTHER" id="PTHR22789">
    <property type="entry name" value="FUCULOSE PHOSPHATE ALDOLASE"/>
    <property type="match status" value="1"/>
</dbReference>
<reference evidence="8 9" key="1">
    <citation type="submission" date="2017-02" db="EMBL/GenBank/DDBJ databases">
        <authorList>
            <person name="Peterson S.W."/>
        </authorList>
    </citation>
    <scope>NUCLEOTIDE SEQUENCE [LARGE SCALE GENOMIC DNA]</scope>
    <source>
        <strain evidence="8 9">ATCC 35992</strain>
    </source>
</reference>
<evidence type="ECO:0000256" key="6">
    <source>
        <dbReference type="ARBA" id="ARBA00022833"/>
    </source>
</evidence>
<dbReference type="STRING" id="39495.SAMN02745111_01002"/>
<dbReference type="EMBL" id="FUXZ01000005">
    <property type="protein sequence ID" value="SKA64646.1"/>
    <property type="molecule type" value="Genomic_DNA"/>
</dbReference>
<protein>
    <recommendedName>
        <fullName evidence="4">L-ribulose-5-phosphate 4-epimerase</fullName>
        <ecNumber evidence="4">5.1.3.4</ecNumber>
    </recommendedName>
</protein>
<dbReference type="AlphaFoldDB" id="A0A1T4VI70"/>
<keyword evidence="5" id="KW-0479">Metal-binding</keyword>
<dbReference type="OrthoDB" id="9786287at2"/>
<dbReference type="Pfam" id="PF00596">
    <property type="entry name" value="Aldolase_II"/>
    <property type="match status" value="1"/>
</dbReference>
<evidence type="ECO:0000313" key="9">
    <source>
        <dbReference type="Proteomes" id="UP000190814"/>
    </source>
</evidence>
<dbReference type="SUPFAM" id="SSF53639">
    <property type="entry name" value="AraD/HMP-PK domain-like"/>
    <property type="match status" value="1"/>
</dbReference>
<dbReference type="Gene3D" id="3.40.225.10">
    <property type="entry name" value="Class II aldolase/adducin N-terminal domain"/>
    <property type="match status" value="1"/>
</dbReference>
<dbReference type="PANTHER" id="PTHR22789:SF8">
    <property type="entry name" value="L-RIBULOSE-5-PHOSPHATE 4-EPIMERASE SGBE"/>
    <property type="match status" value="1"/>
</dbReference>
<dbReference type="GO" id="GO:0005829">
    <property type="term" value="C:cytosol"/>
    <property type="evidence" value="ECO:0007669"/>
    <property type="project" value="TreeGrafter"/>
</dbReference>
<dbReference type="SMART" id="SM01007">
    <property type="entry name" value="Aldolase_II"/>
    <property type="match status" value="1"/>
</dbReference>
<dbReference type="EC" id="5.1.3.4" evidence="4"/>
<comment type="similarity">
    <text evidence="3">Belongs to the aldolase class II family. AraD/FucA subfamily.</text>
</comment>
<organism evidence="8 9">
    <name type="scientific">Eubacterium uniforme</name>
    <dbReference type="NCBI Taxonomy" id="39495"/>
    <lineage>
        <taxon>Bacteria</taxon>
        <taxon>Bacillati</taxon>
        <taxon>Bacillota</taxon>
        <taxon>Clostridia</taxon>
        <taxon>Eubacteriales</taxon>
        <taxon>Eubacteriaceae</taxon>
        <taxon>Eubacterium</taxon>
    </lineage>
</organism>
<gene>
    <name evidence="8" type="ORF">SAMN02745111_01002</name>
</gene>
<evidence type="ECO:0000256" key="1">
    <source>
        <dbReference type="ARBA" id="ARBA00001726"/>
    </source>
</evidence>
<dbReference type="RefSeq" id="WP_078765875.1">
    <property type="nucleotide sequence ID" value="NZ_FUXZ01000005.1"/>
</dbReference>
<evidence type="ECO:0000256" key="5">
    <source>
        <dbReference type="ARBA" id="ARBA00022723"/>
    </source>
</evidence>
<keyword evidence="9" id="KW-1185">Reference proteome</keyword>
<comment type="catalytic activity">
    <reaction evidence="1">
        <text>L-ribulose 5-phosphate = D-xylulose 5-phosphate</text>
        <dbReference type="Rhea" id="RHEA:22368"/>
        <dbReference type="ChEBI" id="CHEBI:57737"/>
        <dbReference type="ChEBI" id="CHEBI:58226"/>
        <dbReference type="EC" id="5.1.3.4"/>
    </reaction>
</comment>
<dbReference type="GO" id="GO:0046872">
    <property type="term" value="F:metal ion binding"/>
    <property type="evidence" value="ECO:0007669"/>
    <property type="project" value="UniProtKB-KW"/>
</dbReference>
<dbReference type="GO" id="GO:0008742">
    <property type="term" value="F:L-ribulose-phosphate 4-epimerase activity"/>
    <property type="evidence" value="ECO:0007669"/>
    <property type="project" value="UniProtKB-EC"/>
</dbReference>
<proteinExistence type="inferred from homology"/>
<comment type="cofactor">
    <cofactor evidence="2">
        <name>Zn(2+)</name>
        <dbReference type="ChEBI" id="CHEBI:29105"/>
    </cofactor>
</comment>
<dbReference type="Proteomes" id="UP000190814">
    <property type="component" value="Unassembled WGS sequence"/>
</dbReference>
<evidence type="ECO:0000256" key="2">
    <source>
        <dbReference type="ARBA" id="ARBA00001947"/>
    </source>
</evidence>
<evidence type="ECO:0000259" key="7">
    <source>
        <dbReference type="SMART" id="SM01007"/>
    </source>
</evidence>
<dbReference type="NCBIfam" id="NF006047">
    <property type="entry name" value="PRK08193.1"/>
    <property type="match status" value="1"/>
</dbReference>
<dbReference type="InterPro" id="IPR036409">
    <property type="entry name" value="Aldolase_II/adducin_N_sf"/>
</dbReference>
<evidence type="ECO:0000256" key="4">
    <source>
        <dbReference type="ARBA" id="ARBA00013186"/>
    </source>
</evidence>
<dbReference type="GO" id="GO:0019323">
    <property type="term" value="P:pentose catabolic process"/>
    <property type="evidence" value="ECO:0007669"/>
    <property type="project" value="TreeGrafter"/>
</dbReference>
<evidence type="ECO:0000313" key="8">
    <source>
        <dbReference type="EMBL" id="SKA64646.1"/>
    </source>
</evidence>
<sequence>MLDELKEQVCDMNKRLQKLGLVEFTWGNASALDKESGLVVIKPSGVEYDELSPKKMVVLDLDGNTIDGILKPSSDTYTHLEVYKAFPDVRAVVHTHSEFATVWAQVGRAIPAYGISQSDFCLGDIPCTKPLTSEEIYGEFEKNAGLSIAREFADRDYLSSPGALLRNHGPFAWGETIDEAIRNAVVIERLAKMAYLTETLDGDSNIAPQAMIDKNFFRKHSYHNK</sequence>
<name>A0A1T4VI70_9FIRM</name>
<dbReference type="InterPro" id="IPR001303">
    <property type="entry name" value="Aldolase_II/adducin_N"/>
</dbReference>
<evidence type="ECO:0000256" key="3">
    <source>
        <dbReference type="ARBA" id="ARBA00010037"/>
    </source>
</evidence>
<accession>A0A1T4VI70</accession>
<dbReference type="GO" id="GO:0016832">
    <property type="term" value="F:aldehyde-lyase activity"/>
    <property type="evidence" value="ECO:0007669"/>
    <property type="project" value="TreeGrafter"/>
</dbReference>
<feature type="domain" description="Class II aldolase/adducin N-terminal" evidence="7">
    <location>
        <begin position="7"/>
        <end position="195"/>
    </location>
</feature>
<keyword evidence="6" id="KW-0862">Zinc</keyword>
<dbReference type="InterPro" id="IPR050197">
    <property type="entry name" value="Aldolase_class_II_sugar_metab"/>
</dbReference>